<name>A0A6C0DL43_9ZZZZ</name>
<evidence type="ECO:0000256" key="1">
    <source>
        <dbReference type="SAM" id="Phobius"/>
    </source>
</evidence>
<evidence type="ECO:0000313" key="2">
    <source>
        <dbReference type="EMBL" id="QHT17646.1"/>
    </source>
</evidence>
<feature type="transmembrane region" description="Helical" evidence="1">
    <location>
        <begin position="29"/>
        <end position="48"/>
    </location>
</feature>
<keyword evidence="1" id="KW-0472">Membrane</keyword>
<dbReference type="AlphaFoldDB" id="A0A6C0DL43"/>
<keyword evidence="1" id="KW-1133">Transmembrane helix</keyword>
<dbReference type="EMBL" id="MN739643">
    <property type="protein sequence ID" value="QHT17646.1"/>
    <property type="molecule type" value="Genomic_DNA"/>
</dbReference>
<proteinExistence type="predicted"/>
<reference evidence="2" key="1">
    <citation type="journal article" date="2020" name="Nature">
        <title>Giant virus diversity and host interactions through global metagenomics.</title>
        <authorList>
            <person name="Schulz F."/>
            <person name="Roux S."/>
            <person name="Paez-Espino D."/>
            <person name="Jungbluth S."/>
            <person name="Walsh D.A."/>
            <person name="Denef V.J."/>
            <person name="McMahon K.D."/>
            <person name="Konstantinidis K.T."/>
            <person name="Eloe-Fadrosh E.A."/>
            <person name="Kyrpides N.C."/>
            <person name="Woyke T."/>
        </authorList>
    </citation>
    <scope>NUCLEOTIDE SEQUENCE</scope>
    <source>
        <strain evidence="2">GVMAG-M-3300023174-30</strain>
    </source>
</reference>
<organism evidence="2">
    <name type="scientific">viral metagenome</name>
    <dbReference type="NCBI Taxonomy" id="1070528"/>
    <lineage>
        <taxon>unclassified sequences</taxon>
        <taxon>metagenomes</taxon>
        <taxon>organismal metagenomes</taxon>
    </lineage>
</organism>
<keyword evidence="1" id="KW-0812">Transmembrane</keyword>
<sequence>MNIKYYLFELFVIMSNDILIVYINDINYTRGLMVISLYLIFDIYKIYYNCKKIKEDIRHTNALLTYIARDISLINNKLRLQRSSSH</sequence>
<feature type="transmembrane region" description="Helical" evidence="1">
    <location>
        <begin position="5"/>
        <end position="23"/>
    </location>
</feature>
<accession>A0A6C0DL43</accession>
<protein>
    <submittedName>
        <fullName evidence="2">Uncharacterized protein</fullName>
    </submittedName>
</protein>